<keyword evidence="4" id="KW-0769">Symport</keyword>
<comment type="subcellular location">
    <subcellularLocation>
        <location evidence="1">Membrane</location>
        <topology evidence="1">Multi-pass membrane protein</topology>
    </subcellularLocation>
</comment>
<evidence type="ECO:0000256" key="1">
    <source>
        <dbReference type="ARBA" id="ARBA00004141"/>
    </source>
</evidence>
<dbReference type="EMBL" id="JAZDUA010000232">
    <property type="protein sequence ID" value="KAK7863378.1"/>
    <property type="molecule type" value="Genomic_DNA"/>
</dbReference>
<dbReference type="GO" id="GO:0006820">
    <property type="term" value="P:monoatomic anion transport"/>
    <property type="evidence" value="ECO:0007669"/>
    <property type="project" value="TreeGrafter"/>
</dbReference>
<keyword evidence="9" id="KW-1185">Reference proteome</keyword>
<organism evidence="8 9">
    <name type="scientific">Gryllus longicercus</name>
    <dbReference type="NCBI Taxonomy" id="2509291"/>
    <lineage>
        <taxon>Eukaryota</taxon>
        <taxon>Metazoa</taxon>
        <taxon>Ecdysozoa</taxon>
        <taxon>Arthropoda</taxon>
        <taxon>Hexapoda</taxon>
        <taxon>Insecta</taxon>
        <taxon>Pterygota</taxon>
        <taxon>Neoptera</taxon>
        <taxon>Polyneoptera</taxon>
        <taxon>Orthoptera</taxon>
        <taxon>Ensifera</taxon>
        <taxon>Gryllidea</taxon>
        <taxon>Grylloidea</taxon>
        <taxon>Gryllidae</taxon>
        <taxon>Gryllinae</taxon>
        <taxon>Gryllus</taxon>
    </lineage>
</organism>
<sequence length="313" mass="34282">MTSYHGASVGTALTYPLSGLVIASFGWESVFYIIGSLSCLWCIAWWLLAYNTPSDHPRISEKEKIYLEEHLGKSLSTKESSSLKTPWKNIFYSRPFWAVLVASQGLMWGSITLSMQMPTYFFAVHNLDIKTNGLVSGIPDLSKFIFGLMFSSLMDHLLKKEILSITATRKISVAVCEYLPAFLLIILAWIGTENAVVAAALLSFATAVGGASSSGSLANIVDLSPNFAGTILGLIKVLTFIPGVLSPMIVSLLQSHVEKDMVWTYVFSMLTCVYTLCCTVFLIFGSGEVQSWNEPKDLPVAELEELVSSKAKC</sequence>
<feature type="transmembrane region" description="Helical" evidence="7">
    <location>
        <begin position="262"/>
        <end position="284"/>
    </location>
</feature>
<feature type="transmembrane region" description="Helical" evidence="7">
    <location>
        <begin position="227"/>
        <end position="250"/>
    </location>
</feature>
<dbReference type="InterPro" id="IPR011701">
    <property type="entry name" value="MFS"/>
</dbReference>
<dbReference type="Proteomes" id="UP001378592">
    <property type="component" value="Unassembled WGS sequence"/>
</dbReference>
<protein>
    <recommendedName>
        <fullName evidence="10">Inorganic phosphate cotransporter</fullName>
    </recommendedName>
</protein>
<reference evidence="8 9" key="1">
    <citation type="submission" date="2024-03" db="EMBL/GenBank/DDBJ databases">
        <title>The genome assembly and annotation of the cricket Gryllus longicercus Weissman &amp; Gray.</title>
        <authorList>
            <person name="Szrajer S."/>
            <person name="Gray D."/>
            <person name="Ylla G."/>
        </authorList>
    </citation>
    <scope>NUCLEOTIDE SEQUENCE [LARGE SCALE GENOMIC DNA]</scope>
    <source>
        <strain evidence="8">DAG 2021-001</strain>
        <tissue evidence="8">Whole body minus gut</tissue>
    </source>
</reference>
<dbReference type="InterPro" id="IPR036259">
    <property type="entry name" value="MFS_trans_sf"/>
</dbReference>
<feature type="transmembrane region" description="Helical" evidence="7">
    <location>
        <begin position="196"/>
        <end position="220"/>
    </location>
</feature>
<dbReference type="SUPFAM" id="SSF103473">
    <property type="entry name" value="MFS general substrate transporter"/>
    <property type="match status" value="1"/>
</dbReference>
<keyword evidence="3 7" id="KW-0812">Transmembrane</keyword>
<dbReference type="PANTHER" id="PTHR11662">
    <property type="entry name" value="SOLUTE CARRIER FAMILY 17"/>
    <property type="match status" value="1"/>
</dbReference>
<dbReference type="FunFam" id="1.20.1250.20:FF:000003">
    <property type="entry name" value="Solute carrier family 17 member 3"/>
    <property type="match status" value="1"/>
</dbReference>
<name>A0AAN9VGJ1_9ORTH</name>
<evidence type="ECO:0000256" key="7">
    <source>
        <dbReference type="SAM" id="Phobius"/>
    </source>
</evidence>
<feature type="transmembrane region" description="Helical" evidence="7">
    <location>
        <begin position="30"/>
        <end position="50"/>
    </location>
</feature>
<gene>
    <name evidence="8" type="ORF">R5R35_004342</name>
</gene>
<dbReference type="InterPro" id="IPR050382">
    <property type="entry name" value="MFS_Na/Anion_cotransporter"/>
</dbReference>
<keyword evidence="6 7" id="KW-0472">Membrane</keyword>
<evidence type="ECO:0000313" key="8">
    <source>
        <dbReference type="EMBL" id="KAK7863378.1"/>
    </source>
</evidence>
<proteinExistence type="predicted"/>
<evidence type="ECO:0000256" key="4">
    <source>
        <dbReference type="ARBA" id="ARBA00022847"/>
    </source>
</evidence>
<accession>A0AAN9VGJ1</accession>
<evidence type="ECO:0000313" key="9">
    <source>
        <dbReference type="Proteomes" id="UP001378592"/>
    </source>
</evidence>
<dbReference type="GO" id="GO:0016020">
    <property type="term" value="C:membrane"/>
    <property type="evidence" value="ECO:0007669"/>
    <property type="project" value="UniProtKB-SubCell"/>
</dbReference>
<dbReference type="AlphaFoldDB" id="A0AAN9VGJ1"/>
<evidence type="ECO:0000256" key="2">
    <source>
        <dbReference type="ARBA" id="ARBA00022448"/>
    </source>
</evidence>
<evidence type="ECO:0000256" key="3">
    <source>
        <dbReference type="ARBA" id="ARBA00022692"/>
    </source>
</evidence>
<evidence type="ECO:0000256" key="6">
    <source>
        <dbReference type="ARBA" id="ARBA00023136"/>
    </source>
</evidence>
<comment type="caution">
    <text evidence="8">The sequence shown here is derived from an EMBL/GenBank/DDBJ whole genome shotgun (WGS) entry which is preliminary data.</text>
</comment>
<feature type="transmembrane region" description="Helical" evidence="7">
    <location>
        <begin position="96"/>
        <end position="121"/>
    </location>
</feature>
<evidence type="ECO:0008006" key="10">
    <source>
        <dbReference type="Google" id="ProtNLM"/>
    </source>
</evidence>
<dbReference type="Pfam" id="PF07690">
    <property type="entry name" value="MFS_1"/>
    <property type="match status" value="1"/>
</dbReference>
<keyword evidence="5 7" id="KW-1133">Transmembrane helix</keyword>
<feature type="transmembrane region" description="Helical" evidence="7">
    <location>
        <begin position="170"/>
        <end position="190"/>
    </location>
</feature>
<evidence type="ECO:0000256" key="5">
    <source>
        <dbReference type="ARBA" id="ARBA00022989"/>
    </source>
</evidence>
<dbReference type="PANTHER" id="PTHR11662:SF399">
    <property type="entry name" value="FI19708P1-RELATED"/>
    <property type="match status" value="1"/>
</dbReference>
<keyword evidence="2" id="KW-0813">Transport</keyword>
<dbReference type="GO" id="GO:0015293">
    <property type="term" value="F:symporter activity"/>
    <property type="evidence" value="ECO:0007669"/>
    <property type="project" value="UniProtKB-KW"/>
</dbReference>
<dbReference type="Gene3D" id="1.20.1250.20">
    <property type="entry name" value="MFS general substrate transporter like domains"/>
    <property type="match status" value="1"/>
</dbReference>